<dbReference type="AlphaFoldDB" id="A0A1H3EQL5"/>
<dbReference type="PROSITE" id="PS01137">
    <property type="entry name" value="TATD_1"/>
    <property type="match status" value="1"/>
</dbReference>
<dbReference type="PANTHER" id="PTHR46124:SF2">
    <property type="entry name" value="D-AMINOACYL-TRNA DEACYLASE"/>
    <property type="match status" value="1"/>
</dbReference>
<accession>A0A1H3EQL5</accession>
<evidence type="ECO:0000313" key="4">
    <source>
        <dbReference type="EMBL" id="SDX80905.1"/>
    </source>
</evidence>
<dbReference type="PROSITE" id="PS01090">
    <property type="entry name" value="TATD_2"/>
    <property type="match status" value="1"/>
</dbReference>
<keyword evidence="1 3" id="KW-0479">Metal-binding</keyword>
<reference evidence="4 5" key="1">
    <citation type="submission" date="2016-10" db="EMBL/GenBank/DDBJ databases">
        <authorList>
            <person name="de Groot N.N."/>
        </authorList>
    </citation>
    <scope>NUCLEOTIDE SEQUENCE [LARGE SCALE GENOMIC DNA]</scope>
    <source>
        <strain evidence="4 5">CPCC 202699</strain>
    </source>
</reference>
<feature type="binding site" evidence="3">
    <location>
        <position position="15"/>
    </location>
    <ligand>
        <name>a divalent metal cation</name>
        <dbReference type="ChEBI" id="CHEBI:60240"/>
        <label>1</label>
    </ligand>
</feature>
<dbReference type="SUPFAM" id="SSF51556">
    <property type="entry name" value="Metallo-dependent hydrolases"/>
    <property type="match status" value="1"/>
</dbReference>
<evidence type="ECO:0000256" key="1">
    <source>
        <dbReference type="ARBA" id="ARBA00022723"/>
    </source>
</evidence>
<dbReference type="InterPro" id="IPR018228">
    <property type="entry name" value="DNase_TatD-rel_CS"/>
</dbReference>
<feature type="binding site" evidence="3">
    <location>
        <position position="101"/>
    </location>
    <ligand>
        <name>a divalent metal cation</name>
        <dbReference type="ChEBI" id="CHEBI:60240"/>
        <label>1</label>
    </ligand>
</feature>
<dbReference type="FunFam" id="3.20.20.140:FF:000005">
    <property type="entry name" value="TatD family hydrolase"/>
    <property type="match status" value="1"/>
</dbReference>
<dbReference type="InterPro" id="IPR015991">
    <property type="entry name" value="TatD/YcfH-like"/>
</dbReference>
<keyword evidence="2" id="KW-0378">Hydrolase</keyword>
<evidence type="ECO:0000313" key="5">
    <source>
        <dbReference type="Proteomes" id="UP000199515"/>
    </source>
</evidence>
<name>A0A1H3EQL5_9PSEU</name>
<dbReference type="CDD" id="cd01310">
    <property type="entry name" value="TatD_DNAse"/>
    <property type="match status" value="1"/>
</dbReference>
<dbReference type="STRING" id="589385.SAMN05421504_103930"/>
<feature type="binding site" evidence="3">
    <location>
        <position position="211"/>
    </location>
    <ligand>
        <name>a divalent metal cation</name>
        <dbReference type="ChEBI" id="CHEBI:60240"/>
        <label>1</label>
    </ligand>
</feature>
<dbReference type="PIRSF" id="PIRSF005902">
    <property type="entry name" value="DNase_TatD"/>
    <property type="match status" value="1"/>
</dbReference>
<dbReference type="NCBIfam" id="TIGR00010">
    <property type="entry name" value="YchF/TatD family DNA exonuclease"/>
    <property type="match status" value="1"/>
</dbReference>
<feature type="binding site" evidence="3">
    <location>
        <position position="161"/>
    </location>
    <ligand>
        <name>a divalent metal cation</name>
        <dbReference type="ChEBI" id="CHEBI:60240"/>
        <label>2</label>
    </ligand>
</feature>
<feature type="binding site" evidence="3">
    <location>
        <position position="137"/>
    </location>
    <ligand>
        <name>a divalent metal cation</name>
        <dbReference type="ChEBI" id="CHEBI:60240"/>
        <label>2</label>
    </ligand>
</feature>
<keyword evidence="5" id="KW-1185">Reference proteome</keyword>
<proteinExistence type="predicted"/>
<feature type="binding site" evidence="3">
    <location>
        <position position="13"/>
    </location>
    <ligand>
        <name>a divalent metal cation</name>
        <dbReference type="ChEBI" id="CHEBI:60240"/>
        <label>1</label>
    </ligand>
</feature>
<organism evidence="4 5">
    <name type="scientific">Amycolatopsis xylanica</name>
    <dbReference type="NCBI Taxonomy" id="589385"/>
    <lineage>
        <taxon>Bacteria</taxon>
        <taxon>Bacillati</taxon>
        <taxon>Actinomycetota</taxon>
        <taxon>Actinomycetes</taxon>
        <taxon>Pseudonocardiales</taxon>
        <taxon>Pseudonocardiaceae</taxon>
        <taxon>Amycolatopsis</taxon>
    </lineage>
</organism>
<protein>
    <submittedName>
        <fullName evidence="4">TatD DNase family protein</fullName>
    </submittedName>
</protein>
<evidence type="ECO:0000256" key="3">
    <source>
        <dbReference type="PIRSR" id="PIRSR005902-1"/>
    </source>
</evidence>
<sequence length="268" mass="29659">MPDRLPASVVDSHTHLDACGAVTADDVREIVDRAERAGVGRVVTVADDLASAQWAAEASTWDERVFAAVAVHPTRTKAFGEAERSEVERLARLPRVVAVGETGLDYYWDYSPHDAQQEAFRWHIDLAKRVGKPLMIHDRDAHEDVLRVLEEEGAPDDVVFHCFSGDEVIARRCVDAGYVLSFAGTVTFKNARSLREAARLVPSEQFLVETDAPFLTPHPFRGQPNEPYCAAYTVRNLAEVRGVGVHEIAESARRNAERVFRLLSVTGG</sequence>
<dbReference type="InterPro" id="IPR001130">
    <property type="entry name" value="TatD-like"/>
</dbReference>
<dbReference type="GO" id="GO:0046872">
    <property type="term" value="F:metal ion binding"/>
    <property type="evidence" value="ECO:0007669"/>
    <property type="project" value="UniProtKB-KW"/>
</dbReference>
<dbReference type="PANTHER" id="PTHR46124">
    <property type="entry name" value="D-AMINOACYL-TRNA DEACYLASE"/>
    <property type="match status" value="1"/>
</dbReference>
<dbReference type="Gene3D" id="3.20.20.140">
    <property type="entry name" value="Metal-dependent hydrolases"/>
    <property type="match status" value="1"/>
</dbReference>
<dbReference type="Pfam" id="PF01026">
    <property type="entry name" value="TatD_DNase"/>
    <property type="match status" value="1"/>
</dbReference>
<dbReference type="GO" id="GO:0005829">
    <property type="term" value="C:cytosol"/>
    <property type="evidence" value="ECO:0007669"/>
    <property type="project" value="TreeGrafter"/>
</dbReference>
<dbReference type="EMBL" id="FNON01000003">
    <property type="protein sequence ID" value="SDX80905.1"/>
    <property type="molecule type" value="Genomic_DNA"/>
</dbReference>
<dbReference type="GO" id="GO:0004536">
    <property type="term" value="F:DNA nuclease activity"/>
    <property type="evidence" value="ECO:0007669"/>
    <property type="project" value="InterPro"/>
</dbReference>
<dbReference type="GO" id="GO:0016788">
    <property type="term" value="F:hydrolase activity, acting on ester bonds"/>
    <property type="evidence" value="ECO:0007669"/>
    <property type="project" value="InterPro"/>
</dbReference>
<gene>
    <name evidence="4" type="ORF">SAMN05421504_103930</name>
</gene>
<evidence type="ECO:0000256" key="2">
    <source>
        <dbReference type="ARBA" id="ARBA00022801"/>
    </source>
</evidence>
<dbReference type="Proteomes" id="UP000199515">
    <property type="component" value="Unassembled WGS sequence"/>
</dbReference>
<dbReference type="InterPro" id="IPR032466">
    <property type="entry name" value="Metal_Hydrolase"/>
</dbReference>